<proteinExistence type="predicted"/>
<accession>A0A0C5WXI2</accession>
<sequence>MRASFQVPCGVTVEDQTGWLHPLLVVPIEAAAGPVLPVGAA</sequence>
<gene>
    <name evidence="1" type="ORF">KR76_00007</name>
</gene>
<dbReference type="HOGENOM" id="CLU_3273467_0_0_11"/>
<dbReference type="Proteomes" id="UP000030300">
    <property type="component" value="Chromosome"/>
</dbReference>
<organism evidence="1 2">
    <name type="scientific">Nocardioides simplex</name>
    <name type="common">Arthrobacter simplex</name>
    <dbReference type="NCBI Taxonomy" id="2045"/>
    <lineage>
        <taxon>Bacteria</taxon>
        <taxon>Bacillati</taxon>
        <taxon>Actinomycetota</taxon>
        <taxon>Actinomycetes</taxon>
        <taxon>Propionibacteriales</taxon>
        <taxon>Nocardioidaceae</taxon>
        <taxon>Pimelobacter</taxon>
    </lineage>
</organism>
<dbReference type="EMBL" id="CP009896">
    <property type="protein sequence ID" value="AJR17988.1"/>
    <property type="molecule type" value="Genomic_DNA"/>
</dbReference>
<reference evidence="1 2" key="1">
    <citation type="journal article" date="2015" name="Genome Announc.">
        <title>Complete Genome Sequence of Steroid-Transforming Nocardioides simplex VKM Ac-2033D.</title>
        <authorList>
            <person name="Shtratnikova V.Y."/>
            <person name="Schelkunov M.I."/>
            <person name="Pekov Y.A."/>
            <person name="Fokina V.V."/>
            <person name="Logacheva M.D."/>
            <person name="Sokolov S.L."/>
            <person name="Bragin E.Y."/>
            <person name="Ashapkin V.V."/>
            <person name="Donova M.V."/>
        </authorList>
    </citation>
    <scope>NUCLEOTIDE SEQUENCE [LARGE SCALE GENOMIC DNA]</scope>
    <source>
        <strain evidence="1 2">VKM Ac-2033D</strain>
    </source>
</reference>
<name>A0A0C5WXI2_NOCSI</name>
<evidence type="ECO:0000313" key="1">
    <source>
        <dbReference type="EMBL" id="AJR17988.1"/>
    </source>
</evidence>
<evidence type="ECO:0000313" key="2">
    <source>
        <dbReference type="Proteomes" id="UP000030300"/>
    </source>
</evidence>
<dbReference type="AlphaFoldDB" id="A0A0C5WXI2"/>
<keyword evidence="2" id="KW-1185">Reference proteome</keyword>
<dbReference type="KEGG" id="psim:KR76_00007"/>
<protein>
    <submittedName>
        <fullName evidence="1">Uncharacterized protein</fullName>
    </submittedName>
</protein>